<dbReference type="RefSeq" id="WP_305109122.1">
    <property type="nucleotide sequence ID" value="NZ_JAUTWS010000205.1"/>
</dbReference>
<dbReference type="EMBL" id="JAUTWS010000205">
    <property type="protein sequence ID" value="MDO9714289.1"/>
    <property type="molecule type" value="Genomic_DNA"/>
</dbReference>
<comment type="caution">
    <text evidence="1">The sequence shown here is derived from an EMBL/GenBank/DDBJ whole genome shotgun (WGS) entry which is preliminary data.</text>
</comment>
<evidence type="ECO:0000313" key="2">
    <source>
        <dbReference type="Proteomes" id="UP001243009"/>
    </source>
</evidence>
<sequence>MKAQIEGHIIMTKRINTKAQTSITGRDDYLIVKALAYTITTIPHLPEVRQEASDCEDMIDLFAALVPDDAARERIMHSVRAHLGFEKFFLEPEDDVEGDVEDGIEHLH</sequence>
<dbReference type="Proteomes" id="UP001243009">
    <property type="component" value="Unassembled WGS sequence"/>
</dbReference>
<proteinExistence type="predicted"/>
<reference evidence="1 2" key="1">
    <citation type="submission" date="2023-08" db="EMBL/GenBank/DDBJ databases">
        <title>The draft genome sequence of Paracraurococcus sp. LOR1-02.</title>
        <authorList>
            <person name="Kingkaew E."/>
            <person name="Tanasupawat S."/>
        </authorList>
    </citation>
    <scope>NUCLEOTIDE SEQUENCE [LARGE SCALE GENOMIC DNA]</scope>
    <source>
        <strain evidence="1 2">LOR1-02</strain>
    </source>
</reference>
<name>A0ABT9EDL5_9PROT</name>
<accession>A0ABT9EDL5</accession>
<organism evidence="1 2">
    <name type="scientific">Paracraurococcus lichenis</name>
    <dbReference type="NCBI Taxonomy" id="3064888"/>
    <lineage>
        <taxon>Bacteria</taxon>
        <taxon>Pseudomonadati</taxon>
        <taxon>Pseudomonadota</taxon>
        <taxon>Alphaproteobacteria</taxon>
        <taxon>Acetobacterales</taxon>
        <taxon>Roseomonadaceae</taxon>
        <taxon>Paracraurococcus</taxon>
    </lineage>
</organism>
<protein>
    <submittedName>
        <fullName evidence="1">Uncharacterized protein</fullName>
    </submittedName>
</protein>
<keyword evidence="2" id="KW-1185">Reference proteome</keyword>
<gene>
    <name evidence="1" type="ORF">Q7A36_38715</name>
</gene>
<evidence type="ECO:0000313" key="1">
    <source>
        <dbReference type="EMBL" id="MDO9714289.1"/>
    </source>
</evidence>